<dbReference type="AlphaFoldDB" id="A0A330HX23"/>
<evidence type="ECO:0000313" key="2">
    <source>
        <dbReference type="Proteomes" id="UP000251558"/>
    </source>
</evidence>
<evidence type="ECO:0000313" key="1">
    <source>
        <dbReference type="EMBL" id="RAZ92358.1"/>
    </source>
</evidence>
<dbReference type="RefSeq" id="WP_112094886.1">
    <property type="nucleotide sequence ID" value="NZ_QMBP01000001.1"/>
</dbReference>
<sequence length="371" mass="42112">MGDPKKRAAKVDFALENRHEVRIEEVLRLGALRDGIQLLTTGVRFPILGQVIPRLEIEILGPEFVKKITVRINQNSPFMFDGEVITASINNEIEQVRCRQCIDPERSPTGMYNFGMMRVNGARSFVFDYHVYCCYSCDFCFKENEWEVLAVQGGGATNYKANFQECLNYVDKHGHTFNDKFDIVWLTTGSIKDEKTELDRHATISRHLREAGYTKGIYVSQVVPPSVRNNQDRRIEYFSILKDAGVSRFNTGIEIVDPGLRKKYIRGFKGEYTFDEYMAIFADAIHVFGQFRVGSCLLAGIEAADNTINGLEALAKIGAVPAPTVLTPFVVTQMNIPFWYDLEELIDAHVRFNDIIARYELPVFSGVFSLA</sequence>
<dbReference type="Proteomes" id="UP000251558">
    <property type="component" value="Unassembled WGS sequence"/>
</dbReference>
<keyword evidence="2" id="KW-1185">Reference proteome</keyword>
<dbReference type="SUPFAM" id="SSF102114">
    <property type="entry name" value="Radical SAM enzymes"/>
    <property type="match status" value="1"/>
</dbReference>
<comment type="caution">
    <text evidence="1">The sequence shown here is derived from an EMBL/GenBank/DDBJ whole genome shotgun (WGS) entry which is preliminary data.</text>
</comment>
<name>A0A330HX23_9HYPH</name>
<gene>
    <name evidence="1" type="ORF">DPM33_00020</name>
</gene>
<dbReference type="InterPro" id="IPR058240">
    <property type="entry name" value="rSAM_sf"/>
</dbReference>
<dbReference type="OrthoDB" id="9147217at2"/>
<protein>
    <recommendedName>
        <fullName evidence="3">Radical SAM protein</fullName>
    </recommendedName>
</protein>
<proteinExistence type="predicted"/>
<accession>A0A330HX23</accession>
<organism evidence="1 2">
    <name type="scientific">Mesorhizobium hawassense</name>
    <dbReference type="NCBI Taxonomy" id="1209954"/>
    <lineage>
        <taxon>Bacteria</taxon>
        <taxon>Pseudomonadati</taxon>
        <taxon>Pseudomonadota</taxon>
        <taxon>Alphaproteobacteria</taxon>
        <taxon>Hyphomicrobiales</taxon>
        <taxon>Phyllobacteriaceae</taxon>
        <taxon>Mesorhizobium</taxon>
    </lineage>
</organism>
<evidence type="ECO:0008006" key="3">
    <source>
        <dbReference type="Google" id="ProtNLM"/>
    </source>
</evidence>
<dbReference type="EMBL" id="QMBP01000001">
    <property type="protein sequence ID" value="RAZ92358.1"/>
    <property type="molecule type" value="Genomic_DNA"/>
</dbReference>
<reference evidence="1 2" key="1">
    <citation type="submission" date="2018-07" db="EMBL/GenBank/DDBJ databases">
        <title>Diversity of Mesorhizobium strains in Brazil.</title>
        <authorList>
            <person name="Helene L.C.F."/>
            <person name="Dall'Agnol R."/>
            <person name="Delamuta J.R.M."/>
            <person name="Hungria M."/>
        </authorList>
    </citation>
    <scope>NUCLEOTIDE SEQUENCE [LARGE SCALE GENOMIC DNA]</scope>
    <source>
        <strain evidence="1 2">AC99b</strain>
    </source>
</reference>